<evidence type="ECO:0000256" key="1">
    <source>
        <dbReference type="ARBA" id="ARBA00023002"/>
    </source>
</evidence>
<sequence>MKNLYLETARPQISAPALAGDSQADVVIVGGGYSGLSTALHLAEQGAKAVVLEAGDIGHGCSGRNGGQINPGLKLLPDAVETHFGTERGQRMNRLASEAPAFVFDLVARHGIDCAAVNSGTIRAAIDRAGLQQVHDLVAQATARGWPIRFADRAEMAAMTGCGIYLGGAVDARGGHLNPLGYARGLGLAAQKAGAVLHGQSAALSLRRAGAGWRVETAAGSVTAPELLICTNGYTGDLWPGMRQALVPIYTYIAATDPLPEALRAQIMPCGAALYEAAWDVIYYRIDDAGRLLMGGRGAQRDARGPADYRHLVDYAVKLWPALKGVDFPWTWHGQVAVTPDHFPHLVRPAEGVRLLFGYNGRGVALSSIAGKLTADHILSGGKVDISLPVEDKLTRFAFHPFWRIGAETTMAWHGMLDRLRGR</sequence>
<dbReference type="Gene3D" id="3.50.50.60">
    <property type="entry name" value="FAD/NAD(P)-binding domain"/>
    <property type="match status" value="1"/>
</dbReference>
<proteinExistence type="predicted"/>
<dbReference type="AlphaFoldDB" id="A0A086XRI1"/>
<dbReference type="PANTHER" id="PTHR13847:SF281">
    <property type="entry name" value="FAD DEPENDENT OXIDOREDUCTASE DOMAIN-CONTAINING PROTEIN"/>
    <property type="match status" value="1"/>
</dbReference>
<dbReference type="eggNOG" id="COG0665">
    <property type="taxonomic scope" value="Bacteria"/>
</dbReference>
<name>A0A086XRI1_9RHOB</name>
<dbReference type="STRING" id="1105367.CG50_09405"/>
<dbReference type="SUPFAM" id="SSF51905">
    <property type="entry name" value="FAD/NAD(P)-binding domain"/>
    <property type="match status" value="1"/>
</dbReference>
<accession>A0A086XRI1</accession>
<comment type="caution">
    <text evidence="3">The sequence shown here is derived from an EMBL/GenBank/DDBJ whole genome shotgun (WGS) entry which is preliminary data.</text>
</comment>
<reference evidence="3 4" key="1">
    <citation type="submission" date="2014-03" db="EMBL/GenBank/DDBJ databases">
        <title>Genome of Paenirhodobacter enshiensis DW2-9.</title>
        <authorList>
            <person name="Wang D."/>
            <person name="Wang G."/>
        </authorList>
    </citation>
    <scope>NUCLEOTIDE SEQUENCE [LARGE SCALE GENOMIC DNA]</scope>
    <source>
        <strain evidence="3 4">DW2-9</strain>
    </source>
</reference>
<gene>
    <name evidence="3" type="ORF">CG50_09405</name>
</gene>
<dbReference type="GO" id="GO:0016491">
    <property type="term" value="F:oxidoreductase activity"/>
    <property type="evidence" value="ECO:0007669"/>
    <property type="project" value="UniProtKB-KW"/>
</dbReference>
<keyword evidence="4" id="KW-1185">Reference proteome</keyword>
<dbReference type="EMBL" id="JFZB01000039">
    <property type="protein sequence ID" value="KFI24631.1"/>
    <property type="molecule type" value="Genomic_DNA"/>
</dbReference>
<dbReference type="InterPro" id="IPR006076">
    <property type="entry name" value="FAD-dep_OxRdtase"/>
</dbReference>
<dbReference type="Pfam" id="PF01266">
    <property type="entry name" value="DAO"/>
    <property type="match status" value="1"/>
</dbReference>
<dbReference type="PANTHER" id="PTHR13847">
    <property type="entry name" value="SARCOSINE DEHYDROGENASE-RELATED"/>
    <property type="match status" value="1"/>
</dbReference>
<dbReference type="OrthoDB" id="9806601at2"/>
<organism evidence="3 4">
    <name type="scientific">Paenirhodobacter enshiensis</name>
    <dbReference type="NCBI Taxonomy" id="1105367"/>
    <lineage>
        <taxon>Bacteria</taxon>
        <taxon>Pseudomonadati</taxon>
        <taxon>Pseudomonadota</taxon>
        <taxon>Alphaproteobacteria</taxon>
        <taxon>Rhodobacterales</taxon>
        <taxon>Rhodobacter group</taxon>
        <taxon>Paenirhodobacter</taxon>
    </lineage>
</organism>
<evidence type="ECO:0000259" key="2">
    <source>
        <dbReference type="Pfam" id="PF01266"/>
    </source>
</evidence>
<dbReference type="Proteomes" id="UP000028824">
    <property type="component" value="Unassembled WGS sequence"/>
</dbReference>
<feature type="domain" description="FAD dependent oxidoreductase" evidence="2">
    <location>
        <begin position="25"/>
        <end position="376"/>
    </location>
</feature>
<protein>
    <recommendedName>
        <fullName evidence="2">FAD dependent oxidoreductase domain-containing protein</fullName>
    </recommendedName>
</protein>
<dbReference type="RefSeq" id="WP_036639586.1">
    <property type="nucleotide sequence ID" value="NZ_JFZB01000039.1"/>
</dbReference>
<evidence type="ECO:0000313" key="4">
    <source>
        <dbReference type="Proteomes" id="UP000028824"/>
    </source>
</evidence>
<dbReference type="Gene3D" id="3.30.9.10">
    <property type="entry name" value="D-Amino Acid Oxidase, subunit A, domain 2"/>
    <property type="match status" value="1"/>
</dbReference>
<keyword evidence="1" id="KW-0560">Oxidoreductase</keyword>
<dbReference type="GO" id="GO:0005737">
    <property type="term" value="C:cytoplasm"/>
    <property type="evidence" value="ECO:0007669"/>
    <property type="project" value="TreeGrafter"/>
</dbReference>
<dbReference type="InterPro" id="IPR036188">
    <property type="entry name" value="FAD/NAD-bd_sf"/>
</dbReference>
<evidence type="ECO:0000313" key="3">
    <source>
        <dbReference type="EMBL" id="KFI24631.1"/>
    </source>
</evidence>